<keyword evidence="9 14" id="KW-0472">Membrane</keyword>
<feature type="transmembrane region" description="Helical" evidence="14">
    <location>
        <begin position="823"/>
        <end position="840"/>
    </location>
</feature>
<dbReference type="PROSITE" id="PS50088">
    <property type="entry name" value="ANK_REPEAT"/>
    <property type="match status" value="10"/>
</dbReference>
<proteinExistence type="predicted"/>
<feature type="compositionally biased region" description="Polar residues" evidence="13">
    <location>
        <begin position="20"/>
        <end position="29"/>
    </location>
</feature>
<comment type="subcellular location">
    <subcellularLocation>
        <location evidence="1">Membrane</location>
        <topology evidence="1">Multi-pass membrane protein</topology>
    </subcellularLocation>
</comment>
<dbReference type="Proteomes" id="UP001163046">
    <property type="component" value="Unassembled WGS sequence"/>
</dbReference>
<evidence type="ECO:0000256" key="5">
    <source>
        <dbReference type="ARBA" id="ARBA00022737"/>
    </source>
</evidence>
<keyword evidence="6 14" id="KW-1133">Transmembrane helix</keyword>
<feature type="transmembrane region" description="Helical" evidence="14">
    <location>
        <begin position="741"/>
        <end position="762"/>
    </location>
</feature>
<dbReference type="GO" id="GO:0005216">
    <property type="term" value="F:monoatomic ion channel activity"/>
    <property type="evidence" value="ECO:0007669"/>
    <property type="project" value="InterPro"/>
</dbReference>
<keyword evidence="5" id="KW-0677">Repeat</keyword>
<evidence type="ECO:0000259" key="15">
    <source>
        <dbReference type="Pfam" id="PF00520"/>
    </source>
</evidence>
<feature type="repeat" description="ANK" evidence="12">
    <location>
        <begin position="547"/>
        <end position="569"/>
    </location>
</feature>
<dbReference type="PANTHER" id="PTHR47143">
    <property type="entry name" value="TRANSIENT RECEPTOR POTENTIAL CATION CHANNEL PROTEIN PAINLESS"/>
    <property type="match status" value="1"/>
</dbReference>
<dbReference type="GO" id="GO:1902495">
    <property type="term" value="C:transmembrane transporter complex"/>
    <property type="evidence" value="ECO:0007669"/>
    <property type="project" value="TreeGrafter"/>
</dbReference>
<feature type="repeat" description="ANK" evidence="12">
    <location>
        <begin position="101"/>
        <end position="133"/>
    </location>
</feature>
<dbReference type="PROSITE" id="PS50297">
    <property type="entry name" value="ANK_REP_REGION"/>
    <property type="match status" value="10"/>
</dbReference>
<keyword evidence="4 14" id="KW-0812">Transmembrane</keyword>
<feature type="transmembrane region" description="Helical" evidence="14">
    <location>
        <begin position="964"/>
        <end position="990"/>
    </location>
</feature>
<feature type="repeat" description="ANK" evidence="12">
    <location>
        <begin position="134"/>
        <end position="166"/>
    </location>
</feature>
<evidence type="ECO:0000313" key="17">
    <source>
        <dbReference type="Proteomes" id="UP001163046"/>
    </source>
</evidence>
<dbReference type="InterPro" id="IPR002110">
    <property type="entry name" value="Ankyrin_rpt"/>
</dbReference>
<evidence type="ECO:0000256" key="3">
    <source>
        <dbReference type="ARBA" id="ARBA00022606"/>
    </source>
</evidence>
<keyword evidence="10" id="KW-0325">Glycoprotein</keyword>
<feature type="repeat" description="ANK" evidence="12">
    <location>
        <begin position="582"/>
        <end position="614"/>
    </location>
</feature>
<sequence>MSGLLSPYRSVRVSNEKDSPSISSRGTQSSNISLTKVEPLIDYESLELISNPGSGRISRNLTPTPSLETKIEANKLAGNGLLYFSNDSFSGMKNVNAMDSEGLSALHRAVRVDDVSTVVSLLDNGADINIKGKSGLTPLHAAVRFERAEIVKLLLERGADPFIAENEHHMTALHLAARRGFTEISSLLLNDSRVKGTSLNQGTFSPFHMACLGGNRETCELLLKNGADIMYKAANHSTSLHFAAYKGYEETFQLLIETASKRLSTVNEFVNEINQEGSTALHIACMRGHDGVADLLMRHGADRDAVNWVACTSPLHLAAKHGHLTLVELLILYGAVIDGRDGKLRTPIHSAAAFNHGRIVELLLENGAELEAKDTLWMTPFLIAVTNGANQSVKVLLDHGAEITATDASLNSCLHLAIMYRKPEIVRILTERDTDKVLLLKDKDLQTVFHLAAGLEDSKILEILLKGVLQKDVLLNERDVNDKTPFHVAAENGSLHCVEVLANFTFLLDERAEGAVSALHLATNNKHAETCELLISKGADVTSTDVHGCTALHMAVKVGSLKTVKILLNCLLPSTLEKKDSRKNTPLHVACMHNRRDILKYFLDKGADVTARNDRNMTCLDVAIEWEAGEVAKTLMKHQRWEEVLQYTPGNGVSPMKTLIEKLPDVAEIVLDQCISYSALPPSHEDFSVRFNFIPLDPDANAEFDKYFGPACMAVHRREKLLNHKVTQALLRWKWMVLGKFISIFNTLVFAFFVVSFSCLVVKEREKVTLSFILSETTVQESKSSFSKTAPYVILAFLVIQLIKEVIQALWMRLSYFKDPTNLLELVMYGMVLTFTLPFIYGTETYSMKTQWIAGVLGLLLCYISLTLSLRRFGGLGLYVTMYVEVFFTFLKVISTFVIALAGFALVFFVLLKEQDNFPNFWLALAKIYVMMAGELEYTATLVVNIVNNNTVPGTDVPYVPLPILTICLFLLFVLMVCVVLVNLLVGLAVGDIESIQRTASLRALIDQVLLVDGIMKSYPRFILRSVHKSYLEIKPNQNSFVKRVALSGTDLTDQDFMDMLLNHKSGTSTAEEWVTNDQVWQERQEESIRKLQATVEAQGKLLNAMAERLKITEYE</sequence>
<dbReference type="InterPro" id="IPR005821">
    <property type="entry name" value="Ion_trans_dom"/>
</dbReference>
<keyword evidence="16" id="KW-0675">Receptor</keyword>
<dbReference type="Pfam" id="PF00520">
    <property type="entry name" value="Ion_trans"/>
    <property type="match status" value="1"/>
</dbReference>
<feature type="repeat" description="ANK" evidence="12">
    <location>
        <begin position="276"/>
        <end position="308"/>
    </location>
</feature>
<feature type="repeat" description="ANK" evidence="12">
    <location>
        <begin position="514"/>
        <end position="546"/>
    </location>
</feature>
<protein>
    <submittedName>
        <fullName evidence="16">Transient receptor putative cation channel sub A member 1</fullName>
    </submittedName>
</protein>
<feature type="repeat" description="ANK" evidence="12">
    <location>
        <begin position="343"/>
        <end position="375"/>
    </location>
</feature>
<dbReference type="Pfam" id="PF12796">
    <property type="entry name" value="Ank_2"/>
    <property type="match status" value="7"/>
</dbReference>
<dbReference type="OrthoDB" id="1661883at2759"/>
<keyword evidence="17" id="KW-1185">Reference proteome</keyword>
<dbReference type="InterPro" id="IPR052076">
    <property type="entry name" value="TRP_cation_channel"/>
</dbReference>
<feature type="domain" description="Ion transport" evidence="15">
    <location>
        <begin position="744"/>
        <end position="1000"/>
    </location>
</feature>
<dbReference type="SUPFAM" id="SSF48403">
    <property type="entry name" value="Ankyrin repeat"/>
    <property type="match status" value="2"/>
</dbReference>
<evidence type="ECO:0000256" key="10">
    <source>
        <dbReference type="ARBA" id="ARBA00023180"/>
    </source>
</evidence>
<dbReference type="Pfam" id="PF00023">
    <property type="entry name" value="Ank"/>
    <property type="match status" value="1"/>
</dbReference>
<evidence type="ECO:0000256" key="8">
    <source>
        <dbReference type="ARBA" id="ARBA00023065"/>
    </source>
</evidence>
<evidence type="ECO:0000256" key="4">
    <source>
        <dbReference type="ARBA" id="ARBA00022692"/>
    </source>
</evidence>
<keyword evidence="7 12" id="KW-0040">ANK repeat</keyword>
<keyword evidence="8" id="KW-0406">Ion transport</keyword>
<dbReference type="PANTHER" id="PTHR47143:SF1">
    <property type="entry name" value="ION_TRANS DOMAIN-CONTAINING PROTEIN"/>
    <property type="match status" value="1"/>
</dbReference>
<keyword evidence="2" id="KW-0813">Transport</keyword>
<dbReference type="SMART" id="SM00248">
    <property type="entry name" value="ANK"/>
    <property type="match status" value="16"/>
</dbReference>
<dbReference type="PRINTS" id="PR01415">
    <property type="entry name" value="ANKYRIN"/>
</dbReference>
<feature type="transmembrane region" description="Helical" evidence="14">
    <location>
        <begin position="890"/>
        <end position="912"/>
    </location>
</feature>
<organism evidence="16 17">
    <name type="scientific">Desmophyllum pertusum</name>
    <dbReference type="NCBI Taxonomy" id="174260"/>
    <lineage>
        <taxon>Eukaryota</taxon>
        <taxon>Metazoa</taxon>
        <taxon>Cnidaria</taxon>
        <taxon>Anthozoa</taxon>
        <taxon>Hexacorallia</taxon>
        <taxon>Scleractinia</taxon>
        <taxon>Caryophylliina</taxon>
        <taxon>Caryophylliidae</taxon>
        <taxon>Desmophyllum</taxon>
    </lineage>
</organism>
<dbReference type="Gene3D" id="1.25.40.20">
    <property type="entry name" value="Ankyrin repeat-containing domain"/>
    <property type="match status" value="5"/>
</dbReference>
<name>A0A9W9ZPX3_9CNID</name>
<reference evidence="16" key="1">
    <citation type="submission" date="2023-01" db="EMBL/GenBank/DDBJ databases">
        <title>Genome assembly of the deep-sea coral Lophelia pertusa.</title>
        <authorList>
            <person name="Herrera S."/>
            <person name="Cordes E."/>
        </authorList>
    </citation>
    <scope>NUCLEOTIDE SEQUENCE</scope>
    <source>
        <strain evidence="16">USNM1676648</strain>
        <tissue evidence="16">Polyp</tissue>
    </source>
</reference>
<feature type="transmembrane region" description="Helical" evidence="14">
    <location>
        <begin position="852"/>
        <end position="870"/>
    </location>
</feature>
<dbReference type="EMBL" id="MU825879">
    <property type="protein sequence ID" value="KAJ7385771.1"/>
    <property type="molecule type" value="Genomic_DNA"/>
</dbReference>
<evidence type="ECO:0000256" key="7">
    <source>
        <dbReference type="ARBA" id="ARBA00023043"/>
    </source>
</evidence>
<accession>A0A9W9ZPX3</accession>
<evidence type="ECO:0000256" key="13">
    <source>
        <dbReference type="SAM" id="MobiDB-lite"/>
    </source>
</evidence>
<evidence type="ECO:0000256" key="6">
    <source>
        <dbReference type="ARBA" id="ARBA00022989"/>
    </source>
</evidence>
<feature type="repeat" description="ANK" evidence="12">
    <location>
        <begin position="376"/>
        <end position="408"/>
    </location>
</feature>
<feature type="transmembrane region" description="Helical" evidence="14">
    <location>
        <begin position="924"/>
        <end position="944"/>
    </location>
</feature>
<evidence type="ECO:0000313" key="16">
    <source>
        <dbReference type="EMBL" id="KAJ7385771.1"/>
    </source>
</evidence>
<dbReference type="AlphaFoldDB" id="A0A9W9ZPX3"/>
<feature type="region of interest" description="Disordered" evidence="13">
    <location>
        <begin position="1"/>
        <end position="29"/>
    </location>
</feature>
<evidence type="ECO:0000256" key="1">
    <source>
        <dbReference type="ARBA" id="ARBA00004141"/>
    </source>
</evidence>
<feature type="repeat" description="ANK" evidence="12">
    <location>
        <begin position="310"/>
        <end position="342"/>
    </location>
</feature>
<keyword evidence="3" id="KW-0716">Sensory transduction</keyword>
<keyword evidence="11" id="KW-0407">Ion channel</keyword>
<evidence type="ECO:0000256" key="9">
    <source>
        <dbReference type="ARBA" id="ARBA00023136"/>
    </source>
</evidence>
<evidence type="ECO:0000256" key="11">
    <source>
        <dbReference type="ARBA" id="ARBA00023303"/>
    </source>
</evidence>
<feature type="repeat" description="ANK" evidence="12">
    <location>
        <begin position="202"/>
        <end position="234"/>
    </location>
</feature>
<comment type="caution">
    <text evidence="16">The sequence shown here is derived from an EMBL/GenBank/DDBJ whole genome shotgun (WGS) entry which is preliminary data.</text>
</comment>
<gene>
    <name evidence="16" type="primary">TRPA1_12</name>
    <name evidence="16" type="ORF">OS493_013805</name>
</gene>
<evidence type="ECO:0000256" key="12">
    <source>
        <dbReference type="PROSITE-ProRule" id="PRU00023"/>
    </source>
</evidence>
<feature type="transmembrane region" description="Helical" evidence="14">
    <location>
        <begin position="792"/>
        <end position="811"/>
    </location>
</feature>
<evidence type="ECO:0000256" key="14">
    <source>
        <dbReference type="SAM" id="Phobius"/>
    </source>
</evidence>
<dbReference type="InterPro" id="IPR036770">
    <property type="entry name" value="Ankyrin_rpt-contain_sf"/>
</dbReference>
<evidence type="ECO:0000256" key="2">
    <source>
        <dbReference type="ARBA" id="ARBA00022448"/>
    </source>
</evidence>